<gene>
    <name evidence="3" type="ORF">I79_021919</name>
</gene>
<dbReference type="InParanoid" id="G3IDX8"/>
<dbReference type="Pfam" id="PF01424">
    <property type="entry name" value="R3H"/>
    <property type="match status" value="1"/>
</dbReference>
<dbReference type="GO" id="GO:0003676">
    <property type="term" value="F:nucleic acid binding"/>
    <property type="evidence" value="ECO:0007669"/>
    <property type="project" value="InterPro"/>
</dbReference>
<organism evidence="3 4">
    <name type="scientific">Cricetulus griseus</name>
    <name type="common">Chinese hamster</name>
    <name type="synonym">Cricetulus barabensis griseus</name>
    <dbReference type="NCBI Taxonomy" id="10029"/>
    <lineage>
        <taxon>Eukaryota</taxon>
        <taxon>Metazoa</taxon>
        <taxon>Chordata</taxon>
        <taxon>Craniata</taxon>
        <taxon>Vertebrata</taxon>
        <taxon>Euteleostomi</taxon>
        <taxon>Mammalia</taxon>
        <taxon>Eutheria</taxon>
        <taxon>Euarchontoglires</taxon>
        <taxon>Glires</taxon>
        <taxon>Rodentia</taxon>
        <taxon>Myomorpha</taxon>
        <taxon>Muroidea</taxon>
        <taxon>Cricetidae</taxon>
        <taxon>Cricetinae</taxon>
        <taxon>Cricetulus</taxon>
    </lineage>
</organism>
<evidence type="ECO:0000313" key="4">
    <source>
        <dbReference type="Proteomes" id="UP000001075"/>
    </source>
</evidence>
<evidence type="ECO:0000313" key="3">
    <source>
        <dbReference type="EMBL" id="EGW00187.1"/>
    </source>
</evidence>
<name>G3IDX8_CRIGR</name>
<dbReference type="Gene3D" id="3.30.1370.50">
    <property type="entry name" value="R3H-like domain"/>
    <property type="match status" value="1"/>
</dbReference>
<dbReference type="SUPFAM" id="SSF82708">
    <property type="entry name" value="R3H domain"/>
    <property type="match status" value="1"/>
</dbReference>
<proteinExistence type="predicted"/>
<feature type="region of interest" description="Disordered" evidence="1">
    <location>
        <begin position="52"/>
        <end position="84"/>
    </location>
</feature>
<sequence length="153" mass="17376">MNKIARSILHDMVEMAGLTSFSFGEDDDCRYVMIFKKEFPSSDEELYSCHHREEWDPQKDEKKQKLKELAQKQEEEAAKQGPVVVSPASNYKDKYSNLFGKGAAKNTAHMLQANKTCVCVPLANKRDTLSIEEAMNKIRAKKCLQSAEELPTS</sequence>
<reference evidence="4" key="1">
    <citation type="journal article" date="2011" name="Nat. Biotechnol.">
        <title>The genomic sequence of the Chinese hamster ovary (CHO)-K1 cell line.</title>
        <authorList>
            <person name="Xu X."/>
            <person name="Nagarajan H."/>
            <person name="Lewis N.E."/>
            <person name="Pan S."/>
            <person name="Cai Z."/>
            <person name="Liu X."/>
            <person name="Chen W."/>
            <person name="Xie M."/>
            <person name="Wang W."/>
            <person name="Hammond S."/>
            <person name="Andersen M.R."/>
            <person name="Neff N."/>
            <person name="Passarelli B."/>
            <person name="Koh W."/>
            <person name="Fan H.C."/>
            <person name="Wang J."/>
            <person name="Gui Y."/>
            <person name="Lee K.H."/>
            <person name="Betenbaugh M.J."/>
            <person name="Quake S.R."/>
            <person name="Famili I."/>
            <person name="Palsson B.O."/>
            <person name="Wang J."/>
        </authorList>
    </citation>
    <scope>NUCLEOTIDE SEQUENCE [LARGE SCALE GENOMIC DNA]</scope>
    <source>
        <strain evidence="4">CHO K1 cell line</strain>
    </source>
</reference>
<protein>
    <submittedName>
        <fullName evidence="3">Sperm-associated antigen 7</fullName>
    </submittedName>
</protein>
<dbReference type="InterPro" id="IPR036867">
    <property type="entry name" value="R3H_dom_sf"/>
</dbReference>
<evidence type="ECO:0000256" key="1">
    <source>
        <dbReference type="SAM" id="MobiDB-lite"/>
    </source>
</evidence>
<dbReference type="Proteomes" id="UP000001075">
    <property type="component" value="Unassembled WGS sequence"/>
</dbReference>
<dbReference type="PANTHER" id="PTHR13498">
    <property type="entry name" value="SPERM ASSOCIATED ANTIGEN 7"/>
    <property type="match status" value="1"/>
</dbReference>
<dbReference type="AlphaFoldDB" id="G3IDX8"/>
<feature type="domain" description="R3H" evidence="2">
    <location>
        <begin position="1"/>
        <end position="36"/>
    </location>
</feature>
<dbReference type="InterPro" id="IPR017330">
    <property type="entry name" value="SPAG7"/>
</dbReference>
<evidence type="ECO:0000259" key="2">
    <source>
        <dbReference type="Pfam" id="PF01424"/>
    </source>
</evidence>
<dbReference type="PANTHER" id="PTHR13498:SF3">
    <property type="entry name" value="SPERM-ASSOCIATED ANTIGEN 7"/>
    <property type="match status" value="1"/>
</dbReference>
<feature type="compositionally biased region" description="Basic and acidic residues" evidence="1">
    <location>
        <begin position="52"/>
        <end position="78"/>
    </location>
</feature>
<dbReference type="InterPro" id="IPR001374">
    <property type="entry name" value="R3H_dom"/>
</dbReference>
<dbReference type="EMBL" id="JH002113">
    <property type="protein sequence ID" value="EGW00187.1"/>
    <property type="molecule type" value="Genomic_DNA"/>
</dbReference>
<accession>G3IDX8</accession>